<accession>A0AAV2SAC0</accession>
<organism evidence="1 2">
    <name type="scientific">Meganyctiphanes norvegica</name>
    <name type="common">Northern krill</name>
    <name type="synonym">Thysanopoda norvegica</name>
    <dbReference type="NCBI Taxonomy" id="48144"/>
    <lineage>
        <taxon>Eukaryota</taxon>
        <taxon>Metazoa</taxon>
        <taxon>Ecdysozoa</taxon>
        <taxon>Arthropoda</taxon>
        <taxon>Crustacea</taxon>
        <taxon>Multicrustacea</taxon>
        <taxon>Malacostraca</taxon>
        <taxon>Eumalacostraca</taxon>
        <taxon>Eucarida</taxon>
        <taxon>Euphausiacea</taxon>
        <taxon>Euphausiidae</taxon>
        <taxon>Meganyctiphanes</taxon>
    </lineage>
</organism>
<evidence type="ECO:0000313" key="1">
    <source>
        <dbReference type="EMBL" id="CAL4179251.1"/>
    </source>
</evidence>
<proteinExistence type="predicted"/>
<keyword evidence="2" id="KW-1185">Reference proteome</keyword>
<name>A0AAV2SAC0_MEGNR</name>
<protein>
    <submittedName>
        <fullName evidence="1">Uncharacterized protein</fullName>
    </submittedName>
</protein>
<sequence length="416" mass="47421">SDSPKDEYLSIFTSHMASIIQKLAKKNTDIYVVTETHNKSIVHKVFQWWQPKHNVLFVDKIPGDKTILQRIKSSKGLYSSVESGLWIIIPSIYSIAEATPKKSVSYTPIPTMSNFTFVYESKINHLVSLGEDMHRALSQTLGKNHTVVLLPPIPAAVCGLFTEHTSLYLLESFEKFSLNWTKMAHKIFLNNAFMHDPILDYQKHLLTKKDFVKNIENPSDKSLNDYYNSWLEMFKKTLSCSQVSLYDLPIFQFTHAVVVGNQMATKKLQMQLNPELEVYNTHLNFYDQDMAVKSMRALPLAKPNRLWIIPTDASNWLPGQDMKSTYTNERVAPDHKKAVGFVDELLGHLGEGSAILLTPMVPQTLLYVPQVGGKSVPYSSKLMIMKGAHTLFEMVQQAQKLWLNSETSPMWYAICK</sequence>
<reference evidence="1 2" key="1">
    <citation type="submission" date="2024-05" db="EMBL/GenBank/DDBJ databases">
        <authorList>
            <person name="Wallberg A."/>
        </authorList>
    </citation>
    <scope>NUCLEOTIDE SEQUENCE [LARGE SCALE GENOMIC DNA]</scope>
</reference>
<dbReference type="AlphaFoldDB" id="A0AAV2SAC0"/>
<dbReference type="Proteomes" id="UP001497623">
    <property type="component" value="Unassembled WGS sequence"/>
</dbReference>
<gene>
    <name evidence="1" type="ORF">MNOR_LOCUS35121</name>
</gene>
<evidence type="ECO:0000313" key="2">
    <source>
        <dbReference type="Proteomes" id="UP001497623"/>
    </source>
</evidence>
<dbReference type="EMBL" id="CAXKWB010057121">
    <property type="protein sequence ID" value="CAL4179251.1"/>
    <property type="molecule type" value="Genomic_DNA"/>
</dbReference>
<feature type="non-terminal residue" evidence="1">
    <location>
        <position position="1"/>
    </location>
</feature>
<comment type="caution">
    <text evidence="1">The sequence shown here is derived from an EMBL/GenBank/DDBJ whole genome shotgun (WGS) entry which is preliminary data.</text>
</comment>